<accession>A0A0S4LEF3</accession>
<dbReference type="OrthoDB" id="9792025at2"/>
<dbReference type="PROSITE" id="PS51009">
    <property type="entry name" value="CYTCII"/>
    <property type="match status" value="1"/>
</dbReference>
<dbReference type="RefSeq" id="WP_090896457.1">
    <property type="nucleotide sequence ID" value="NZ_CZPZ01000012.1"/>
</dbReference>
<dbReference type="STRING" id="1742973.COMA2_20053"/>
<protein>
    <recommendedName>
        <fullName evidence="4">Cytochrome c</fullName>
    </recommendedName>
</protein>
<keyword evidence="3" id="KW-1185">Reference proteome</keyword>
<evidence type="ECO:0000313" key="3">
    <source>
        <dbReference type="Proteomes" id="UP000198736"/>
    </source>
</evidence>
<dbReference type="GO" id="GO:0022900">
    <property type="term" value="P:electron transport chain"/>
    <property type="evidence" value="ECO:0007669"/>
    <property type="project" value="InterPro"/>
</dbReference>
<dbReference type="GO" id="GO:0009055">
    <property type="term" value="F:electron transfer activity"/>
    <property type="evidence" value="ECO:0007669"/>
    <property type="project" value="InterPro"/>
</dbReference>
<dbReference type="EMBL" id="CZPZ01000012">
    <property type="protein sequence ID" value="CUS35040.1"/>
    <property type="molecule type" value="Genomic_DNA"/>
</dbReference>
<name>A0A0S4LEF3_9BACT</name>
<keyword evidence="1" id="KW-0472">Membrane</keyword>
<dbReference type="Gene3D" id="1.20.120.10">
    <property type="entry name" value="Cytochrome c/b562"/>
    <property type="match status" value="1"/>
</dbReference>
<evidence type="ECO:0000256" key="1">
    <source>
        <dbReference type="SAM" id="Phobius"/>
    </source>
</evidence>
<reference evidence="3" key="1">
    <citation type="submission" date="2015-10" db="EMBL/GenBank/DDBJ databases">
        <authorList>
            <person name="Luecker S."/>
            <person name="Luecker S."/>
        </authorList>
    </citation>
    <scope>NUCLEOTIDE SEQUENCE [LARGE SCALE GENOMIC DNA]</scope>
</reference>
<dbReference type="SUPFAM" id="SSF47175">
    <property type="entry name" value="Cytochromes"/>
    <property type="match status" value="1"/>
</dbReference>
<dbReference type="Proteomes" id="UP000198736">
    <property type="component" value="Unassembled WGS sequence"/>
</dbReference>
<dbReference type="InterPro" id="IPR010980">
    <property type="entry name" value="Cyt_c/b562"/>
</dbReference>
<dbReference type="GO" id="GO:0020037">
    <property type="term" value="F:heme binding"/>
    <property type="evidence" value="ECO:0007669"/>
    <property type="project" value="InterPro"/>
</dbReference>
<organism evidence="2 3">
    <name type="scientific">Candidatus Nitrospira nitrificans</name>
    <dbReference type="NCBI Taxonomy" id="1742973"/>
    <lineage>
        <taxon>Bacteria</taxon>
        <taxon>Pseudomonadati</taxon>
        <taxon>Nitrospirota</taxon>
        <taxon>Nitrospiria</taxon>
        <taxon>Nitrospirales</taxon>
        <taxon>Nitrospiraceae</taxon>
        <taxon>Nitrospira</taxon>
    </lineage>
</organism>
<evidence type="ECO:0000313" key="2">
    <source>
        <dbReference type="EMBL" id="CUS35040.1"/>
    </source>
</evidence>
<evidence type="ECO:0008006" key="4">
    <source>
        <dbReference type="Google" id="ProtNLM"/>
    </source>
</evidence>
<sequence length="171" mass="18946">MKSRWCTVVVVLWVMTIAVLGWFFIKGVTAKGSDGRTEILLAAAERDHILAEMRQLLKAVDGVVRELGEPKPDLKQMEAAAREVGTHMAADTEPAIMAKLPLPFKQMGMSIHKDMDALADAIVKEETPQQILKRLSSMTARCTACHDMYRFSCNPSSLFKHTQVNHGPVAN</sequence>
<gene>
    <name evidence="2" type="ORF">COMA2_20053</name>
</gene>
<keyword evidence="1" id="KW-0812">Transmembrane</keyword>
<dbReference type="GO" id="GO:0005506">
    <property type="term" value="F:iron ion binding"/>
    <property type="evidence" value="ECO:0007669"/>
    <property type="project" value="InterPro"/>
</dbReference>
<keyword evidence="1" id="KW-1133">Transmembrane helix</keyword>
<dbReference type="InterPro" id="IPR002321">
    <property type="entry name" value="Cyt_c_II"/>
</dbReference>
<feature type="transmembrane region" description="Helical" evidence="1">
    <location>
        <begin position="5"/>
        <end position="25"/>
    </location>
</feature>
<proteinExistence type="predicted"/>
<dbReference type="AlphaFoldDB" id="A0A0S4LEF3"/>